<evidence type="ECO:0000313" key="3">
    <source>
        <dbReference type="EMBL" id="KAK4462968.1"/>
    </source>
</evidence>
<dbReference type="Pfam" id="PF01814">
    <property type="entry name" value="Hemerythrin"/>
    <property type="match status" value="1"/>
</dbReference>
<evidence type="ECO:0000313" key="4">
    <source>
        <dbReference type="Proteomes" id="UP001321749"/>
    </source>
</evidence>
<evidence type="ECO:0000259" key="2">
    <source>
        <dbReference type="Pfam" id="PF01814"/>
    </source>
</evidence>
<dbReference type="PANTHER" id="PTHR38048">
    <property type="entry name" value="EXPRESSED PROTEIN"/>
    <property type="match status" value="1"/>
</dbReference>
<dbReference type="CDD" id="cd12108">
    <property type="entry name" value="Hr-like"/>
    <property type="match status" value="1"/>
</dbReference>
<dbReference type="Gene3D" id="1.20.120.520">
    <property type="entry name" value="nmb1532 protein domain like"/>
    <property type="match status" value="1"/>
</dbReference>
<gene>
    <name evidence="3" type="ORF">QBC42DRAFT_223887</name>
</gene>
<name>A0AAV9HRK4_9PEZI</name>
<feature type="chain" id="PRO_5043843964" description="Hemerythrin-like domain-containing protein" evidence="1">
    <location>
        <begin position="23"/>
        <end position="298"/>
    </location>
</feature>
<reference evidence="3" key="1">
    <citation type="journal article" date="2023" name="Mol. Phylogenet. Evol.">
        <title>Genome-scale phylogeny and comparative genomics of the fungal order Sordariales.</title>
        <authorList>
            <person name="Hensen N."/>
            <person name="Bonometti L."/>
            <person name="Westerberg I."/>
            <person name="Brannstrom I.O."/>
            <person name="Guillou S."/>
            <person name="Cros-Aarteil S."/>
            <person name="Calhoun S."/>
            <person name="Haridas S."/>
            <person name="Kuo A."/>
            <person name="Mondo S."/>
            <person name="Pangilinan J."/>
            <person name="Riley R."/>
            <person name="LaButti K."/>
            <person name="Andreopoulos B."/>
            <person name="Lipzen A."/>
            <person name="Chen C."/>
            <person name="Yan M."/>
            <person name="Daum C."/>
            <person name="Ng V."/>
            <person name="Clum A."/>
            <person name="Steindorff A."/>
            <person name="Ohm R.A."/>
            <person name="Martin F."/>
            <person name="Silar P."/>
            <person name="Natvig D.O."/>
            <person name="Lalanne C."/>
            <person name="Gautier V."/>
            <person name="Ament-Velasquez S.L."/>
            <person name="Kruys A."/>
            <person name="Hutchinson M.I."/>
            <person name="Powell A.J."/>
            <person name="Barry K."/>
            <person name="Miller A.N."/>
            <person name="Grigoriev I.V."/>
            <person name="Debuchy R."/>
            <person name="Gladieux P."/>
            <person name="Hiltunen Thoren M."/>
            <person name="Johannesson H."/>
        </authorList>
    </citation>
    <scope>NUCLEOTIDE SEQUENCE</scope>
    <source>
        <strain evidence="3">PSN324</strain>
    </source>
</reference>
<dbReference type="EMBL" id="MU864965">
    <property type="protein sequence ID" value="KAK4462968.1"/>
    <property type="molecule type" value="Genomic_DNA"/>
</dbReference>
<organism evidence="3 4">
    <name type="scientific">Cladorrhinum samala</name>
    <dbReference type="NCBI Taxonomy" id="585594"/>
    <lineage>
        <taxon>Eukaryota</taxon>
        <taxon>Fungi</taxon>
        <taxon>Dikarya</taxon>
        <taxon>Ascomycota</taxon>
        <taxon>Pezizomycotina</taxon>
        <taxon>Sordariomycetes</taxon>
        <taxon>Sordariomycetidae</taxon>
        <taxon>Sordariales</taxon>
        <taxon>Podosporaceae</taxon>
        <taxon>Cladorrhinum</taxon>
    </lineage>
</organism>
<comment type="caution">
    <text evidence="3">The sequence shown here is derived from an EMBL/GenBank/DDBJ whole genome shotgun (WGS) entry which is preliminary data.</text>
</comment>
<dbReference type="PANTHER" id="PTHR38048:SF2">
    <property type="entry name" value="HEMERYTHRIN-LIKE DOMAIN-CONTAINING PROTEIN"/>
    <property type="match status" value="1"/>
</dbReference>
<dbReference type="InterPro" id="IPR012312">
    <property type="entry name" value="Hemerythrin-like"/>
</dbReference>
<protein>
    <recommendedName>
        <fullName evidence="2">Hemerythrin-like domain-containing protein</fullName>
    </recommendedName>
</protein>
<feature type="signal peptide" evidence="1">
    <location>
        <begin position="1"/>
        <end position="22"/>
    </location>
</feature>
<reference evidence="3" key="2">
    <citation type="submission" date="2023-06" db="EMBL/GenBank/DDBJ databases">
        <authorList>
            <consortium name="Lawrence Berkeley National Laboratory"/>
            <person name="Mondo S.J."/>
            <person name="Hensen N."/>
            <person name="Bonometti L."/>
            <person name="Westerberg I."/>
            <person name="Brannstrom I.O."/>
            <person name="Guillou S."/>
            <person name="Cros-Aarteil S."/>
            <person name="Calhoun S."/>
            <person name="Haridas S."/>
            <person name="Kuo A."/>
            <person name="Pangilinan J."/>
            <person name="Riley R."/>
            <person name="Labutti K."/>
            <person name="Andreopoulos B."/>
            <person name="Lipzen A."/>
            <person name="Chen C."/>
            <person name="Yanf M."/>
            <person name="Daum C."/>
            <person name="Ng V."/>
            <person name="Clum A."/>
            <person name="Steindorff A."/>
            <person name="Ohm R."/>
            <person name="Martin F."/>
            <person name="Silar P."/>
            <person name="Natvig D."/>
            <person name="Lalanne C."/>
            <person name="Gautier V."/>
            <person name="Ament-Velasquez S.L."/>
            <person name="Kruys A."/>
            <person name="Hutchinson M.I."/>
            <person name="Powell A.J."/>
            <person name="Barry K."/>
            <person name="Miller A.N."/>
            <person name="Grigoriev I.V."/>
            <person name="Debuchy R."/>
            <person name="Gladieux P."/>
            <person name="Thoren M.H."/>
            <person name="Johannesson H."/>
        </authorList>
    </citation>
    <scope>NUCLEOTIDE SEQUENCE</scope>
    <source>
        <strain evidence="3">PSN324</strain>
    </source>
</reference>
<keyword evidence="1" id="KW-0732">Signal</keyword>
<proteinExistence type="predicted"/>
<feature type="domain" description="Hemerythrin-like" evidence="2">
    <location>
        <begin position="68"/>
        <end position="188"/>
    </location>
</feature>
<dbReference type="InterPro" id="IPR053206">
    <property type="entry name" value="Dimeric_xanthone_biosynth"/>
</dbReference>
<accession>A0AAV9HRK4</accession>
<dbReference type="Proteomes" id="UP001321749">
    <property type="component" value="Unassembled WGS sequence"/>
</dbReference>
<sequence length="298" mass="33512">MAGSKTTVLLSIPILLIGFLLSRAPFTMTSQAPTNPWADAPMKLVATPQFQTKKTDIFTSGATHMALLHNSIIRGYNSIWHQAVGLRDQDRADFIGYSLAWHKFVKSHHDDEEDNLFTKISEFLKDDKIFEETHAEHESFLAGLGEFEKYLSGLKTPAEFSGDELRRIMTSFQEPFEKHFHSEISTIAKFADHPNTPKEGTPEEAAARATFKAWGKSTVTKAGVMDVVPFFLLNLDRTAEEGMWANWPPMPAPIKWGLINLAGAWHSGWWKFASCSSDGQPQELWTFRAAPREEKAKA</sequence>
<evidence type="ECO:0000256" key="1">
    <source>
        <dbReference type="SAM" id="SignalP"/>
    </source>
</evidence>
<dbReference type="AlphaFoldDB" id="A0AAV9HRK4"/>
<keyword evidence="4" id="KW-1185">Reference proteome</keyword>